<reference evidence="2 3" key="1">
    <citation type="submission" date="2020-12" db="EMBL/GenBank/DDBJ databases">
        <title>Sphingomonas sp.</title>
        <authorList>
            <person name="Kim M.K."/>
        </authorList>
    </citation>
    <scope>NUCLEOTIDE SEQUENCE [LARGE SCALE GENOMIC DNA]</scope>
    <source>
        <strain evidence="2 3">BT552</strain>
    </source>
</reference>
<organism evidence="2 3">
    <name type="scientific">Sphingomonas longa</name>
    <dbReference type="NCBI Taxonomy" id="2778730"/>
    <lineage>
        <taxon>Bacteria</taxon>
        <taxon>Pseudomonadati</taxon>
        <taxon>Pseudomonadota</taxon>
        <taxon>Alphaproteobacteria</taxon>
        <taxon>Sphingomonadales</taxon>
        <taxon>Sphingomonadaceae</taxon>
        <taxon>Sphingomonas</taxon>
    </lineage>
</organism>
<sequence length="47" mass="5226">MIDNFALGVTHGLLMLAAWLLLKRPDLDRESRAGDQPATKPGRRPRA</sequence>
<dbReference type="Proteomes" id="UP000763641">
    <property type="component" value="Unassembled WGS sequence"/>
</dbReference>
<protein>
    <submittedName>
        <fullName evidence="2">Uncharacterized protein</fullName>
    </submittedName>
</protein>
<keyword evidence="3" id="KW-1185">Reference proteome</keyword>
<keyword evidence="1" id="KW-0812">Transmembrane</keyword>
<keyword evidence="1" id="KW-1133">Transmembrane helix</keyword>
<keyword evidence="1" id="KW-0472">Membrane</keyword>
<evidence type="ECO:0000313" key="3">
    <source>
        <dbReference type="Proteomes" id="UP000763641"/>
    </source>
</evidence>
<feature type="transmembrane region" description="Helical" evidence="1">
    <location>
        <begin position="6"/>
        <end position="22"/>
    </location>
</feature>
<evidence type="ECO:0000313" key="2">
    <source>
        <dbReference type="EMBL" id="MBM6577371.1"/>
    </source>
</evidence>
<comment type="caution">
    <text evidence="2">The sequence shown here is derived from an EMBL/GenBank/DDBJ whole genome shotgun (WGS) entry which is preliminary data.</text>
</comment>
<gene>
    <name evidence="2" type="ORF">ILT43_13385</name>
</gene>
<dbReference type="EMBL" id="JAFEMC010000004">
    <property type="protein sequence ID" value="MBM6577371.1"/>
    <property type="molecule type" value="Genomic_DNA"/>
</dbReference>
<proteinExistence type="predicted"/>
<name>A0ABS2D8W4_9SPHN</name>
<evidence type="ECO:0000256" key="1">
    <source>
        <dbReference type="SAM" id="Phobius"/>
    </source>
</evidence>
<dbReference type="RefSeq" id="WP_204199481.1">
    <property type="nucleotide sequence ID" value="NZ_JAFEMC010000004.1"/>
</dbReference>
<accession>A0ABS2D8W4</accession>